<dbReference type="InterPro" id="IPR006379">
    <property type="entry name" value="HAD-SF_hydro_IIB"/>
</dbReference>
<evidence type="ECO:0000313" key="4">
    <source>
        <dbReference type="Proteomes" id="UP000230731"/>
    </source>
</evidence>
<dbReference type="Gene3D" id="3.40.50.1000">
    <property type="entry name" value="HAD superfamily/HAD-like"/>
    <property type="match status" value="1"/>
</dbReference>
<dbReference type="NCBIfam" id="TIGR01484">
    <property type="entry name" value="HAD-SF-IIB"/>
    <property type="match status" value="1"/>
</dbReference>
<protein>
    <submittedName>
        <fullName evidence="3">Haloacid dehalogenase</fullName>
    </submittedName>
</protein>
<dbReference type="InterPro" id="IPR036412">
    <property type="entry name" value="HAD-like_sf"/>
</dbReference>
<sequence>MTVERIFLATDLDRTMLPNGAQPESPRARALFAKLAARESVVLAYVSGRSRSLIEEAIAEYDLPLPDFAVGDVGTTIYRVGAKAVWEALDDWAGCIASDWRGLGWSDVQALFADLSGLKLQDDRPDKQGDFKVSYYTAAIIDHKALVAELTRRGEAAGIAASYIWSVDEEREVGLLDILPRSATKLHAVQFLGQRLQMPEERSVFAGDSGNDLPVVTSGMQSVLVANTRAEVQEEARAMLSAKGLSDRLYVAKGNWHTLNGNYAAGVLEGLAHFLPEIEPWLM</sequence>
<dbReference type="EMBL" id="PEZP01000009">
    <property type="protein sequence ID" value="PIT98392.1"/>
    <property type="molecule type" value="Genomic_DNA"/>
</dbReference>
<name>A0A2M6WZZ9_9BACT</name>
<dbReference type="AlphaFoldDB" id="A0A2M6WZZ9"/>
<dbReference type="SFLD" id="SFLDG01141">
    <property type="entry name" value="C2.B.1:_Sucrose_Phosphatase_Li"/>
    <property type="match status" value="1"/>
</dbReference>
<accession>A0A2M6WZZ9</accession>
<evidence type="ECO:0000259" key="2">
    <source>
        <dbReference type="Pfam" id="PF05116"/>
    </source>
</evidence>
<proteinExistence type="predicted"/>
<reference evidence="4" key="1">
    <citation type="submission" date="2017-09" db="EMBL/GenBank/DDBJ databases">
        <title>Depth-based differentiation of microbial function through sediment-hosted aquifers and enrichment of novel symbionts in the deep terrestrial subsurface.</title>
        <authorList>
            <person name="Probst A.J."/>
            <person name="Ladd B."/>
            <person name="Jarett J.K."/>
            <person name="Geller-Mcgrath D.E."/>
            <person name="Sieber C.M.K."/>
            <person name="Emerson J.B."/>
            <person name="Anantharaman K."/>
            <person name="Thomas B.C."/>
            <person name="Malmstrom R."/>
            <person name="Stieglmeier M."/>
            <person name="Klingl A."/>
            <person name="Woyke T."/>
            <person name="Ryan C.M."/>
            <person name="Banfield J.F."/>
        </authorList>
    </citation>
    <scope>NUCLEOTIDE SEQUENCE [LARGE SCALE GENOMIC DNA]</scope>
</reference>
<dbReference type="Proteomes" id="UP000230731">
    <property type="component" value="Unassembled WGS sequence"/>
</dbReference>
<dbReference type="SFLD" id="SFLDS00003">
    <property type="entry name" value="Haloacid_Dehalogenase"/>
    <property type="match status" value="1"/>
</dbReference>
<evidence type="ECO:0000256" key="1">
    <source>
        <dbReference type="ARBA" id="ARBA00022801"/>
    </source>
</evidence>
<dbReference type="Gene3D" id="3.90.1070.10">
    <property type="match status" value="1"/>
</dbReference>
<feature type="domain" description="Sucrose phosphatase-like" evidence="2">
    <location>
        <begin position="6"/>
        <end position="274"/>
    </location>
</feature>
<organism evidence="3 4">
    <name type="scientific">Candidatus Andersenbacteria bacterium CG10_big_fil_rev_8_21_14_0_10_54_11</name>
    <dbReference type="NCBI Taxonomy" id="1974485"/>
    <lineage>
        <taxon>Bacteria</taxon>
        <taxon>Candidatus Anderseniibacteriota</taxon>
    </lineage>
</organism>
<dbReference type="PANTHER" id="PTHR46521">
    <property type="entry name" value="SUCROSE-PHOSPHATASE 2-RELATED"/>
    <property type="match status" value="1"/>
</dbReference>
<dbReference type="InterPro" id="IPR023214">
    <property type="entry name" value="HAD_sf"/>
</dbReference>
<comment type="caution">
    <text evidence="3">The sequence shown here is derived from an EMBL/GenBank/DDBJ whole genome shotgun (WGS) entry which is preliminary data.</text>
</comment>
<dbReference type="PANTHER" id="PTHR46521:SF4">
    <property type="entry name" value="SUCROSE-PHOSPHATASE 2-RELATED"/>
    <property type="match status" value="1"/>
</dbReference>
<evidence type="ECO:0000313" key="3">
    <source>
        <dbReference type="EMBL" id="PIT98392.1"/>
    </source>
</evidence>
<dbReference type="SUPFAM" id="SSF56784">
    <property type="entry name" value="HAD-like"/>
    <property type="match status" value="1"/>
</dbReference>
<dbReference type="InterPro" id="IPR006380">
    <property type="entry name" value="SPP-like_dom"/>
</dbReference>
<dbReference type="SFLD" id="SFLDG01140">
    <property type="entry name" value="C2.B:_Phosphomannomutase_and_P"/>
    <property type="match status" value="1"/>
</dbReference>
<keyword evidence="1" id="KW-0378">Hydrolase</keyword>
<gene>
    <name evidence="3" type="ORF">COT71_00920</name>
</gene>
<dbReference type="Pfam" id="PF05116">
    <property type="entry name" value="S6PP"/>
    <property type="match status" value="1"/>
</dbReference>
<dbReference type="GO" id="GO:0016791">
    <property type="term" value="F:phosphatase activity"/>
    <property type="evidence" value="ECO:0007669"/>
    <property type="project" value="UniProtKB-ARBA"/>
</dbReference>
<dbReference type="InterPro" id="IPR051518">
    <property type="entry name" value="Sucrose_Phosphatase"/>
</dbReference>